<dbReference type="KEGG" id="bacg:D2962_16445"/>
<feature type="chain" id="PRO_5018107262" evidence="2">
    <location>
        <begin position="27"/>
        <end position="839"/>
    </location>
</feature>
<dbReference type="Proteomes" id="UP000280960">
    <property type="component" value="Chromosome"/>
</dbReference>
<protein>
    <submittedName>
        <fullName evidence="4">S-layer homology domain-containing protein</fullName>
    </submittedName>
</protein>
<dbReference type="Pfam" id="PF00395">
    <property type="entry name" value="SLH"/>
    <property type="match status" value="2"/>
</dbReference>
<evidence type="ECO:0000259" key="3">
    <source>
        <dbReference type="PROSITE" id="PS51272"/>
    </source>
</evidence>
<dbReference type="PANTHER" id="PTHR43308:SF5">
    <property type="entry name" value="S-LAYER PROTEIN _ PEPTIDOGLYCAN ENDO-BETA-N-ACETYLGLUCOSAMINIDASE"/>
    <property type="match status" value="1"/>
</dbReference>
<dbReference type="RefSeq" id="WP_122015606.1">
    <property type="nucleotide sequence ID" value="NZ_CP033169.1"/>
</dbReference>
<dbReference type="PANTHER" id="PTHR43308">
    <property type="entry name" value="OUTER MEMBRANE PROTEIN ALPHA-RELATED"/>
    <property type="match status" value="1"/>
</dbReference>
<keyword evidence="5" id="KW-1185">Reference proteome</keyword>
<sequence length="839" mass="91279">MKKARKLLITLLILTFVLSTVSVGFAADTTTAADTKTPASVIRAQALGILRGDEKGNLNLDKPITRAEALALIIRISGLEGSADLMKGQTKFADVAADHWASGYINLGVGQGIVNGYPDGTFKPNDNVTYAQMAKMLLYAMNYGVTVEGAPWPAGVMGKADDLGLFDGVNAVPNVPALRGAVVEMIDNSLTVKHLKQTGYGDLKQYEEGTETFLSKMDSKEIEGRVIEVDADRQEVTIKDDDGAVDTYSVVDSIDPEALLGLKVTAWANDDDEIFFVDYDKDQLKNDIISEDVTDEDFDGTKLTQIDLKIADDTYDVADDATIYVDGAKVTGKDAIKAALKKGVYGTFAFDKGDIVFMNLMSWDYDAVLVKEVDTKDETITYYDGTSEDELDLTDPDSYKITINGESAKLEDIKANDVMYVADYDDIYHIVIVRKTVEGKLERVKSDELKIDGTTYDVAKAADDTIMATFSPNKNDDLYSYSVDASALDDLLNEDTTAVLDLAGDVRHLISDVETTSDDYYGVALKVDDYNETVKVNVKGESKSYDIDADIHDLRTAGASDLTLSGLKALVNDTNNQYAIVKFTLDKDGVINEMWVYATAAKQADETWTVTPSAAAIDSFDKDDDVINSGSNHYFVDENTIIVDELDDIDLVKWDNIKDKDITGGKGIIVADGLDAKFVVFTAGYDSIAEEDEELGVVLDKFKDADGDWAATVKVYNGEEKDYKLNSRTAQSVGDITFFTVNADGDLTVSDVIYGSDNTIDAVHNTVSIASGAVSEKGSDSIKIGGTTYKVNSKTLVFDVTDGLSNIDTAAYRDVRNGDTVKAVVENSLVKIIYITVKH</sequence>
<name>A0A3G2R976_9FIRM</name>
<keyword evidence="2" id="KW-0732">Signal</keyword>
<evidence type="ECO:0000256" key="1">
    <source>
        <dbReference type="ARBA" id="ARBA00022737"/>
    </source>
</evidence>
<dbReference type="EMBL" id="CP033169">
    <property type="protein sequence ID" value="AYO31973.1"/>
    <property type="molecule type" value="Genomic_DNA"/>
</dbReference>
<dbReference type="AlphaFoldDB" id="A0A3G2R976"/>
<keyword evidence="1" id="KW-0677">Repeat</keyword>
<feature type="signal peptide" evidence="2">
    <location>
        <begin position="1"/>
        <end position="26"/>
    </location>
</feature>
<reference evidence="4 5" key="1">
    <citation type="submission" date="2018-10" db="EMBL/GenBank/DDBJ databases">
        <authorList>
            <person name="Zhang X."/>
        </authorList>
    </citation>
    <scope>NUCLEOTIDE SEQUENCE [LARGE SCALE GENOMIC DNA]</scope>
    <source>
        <strain evidence="4 5">SK-G1</strain>
    </source>
</reference>
<accession>A0A3G2R976</accession>
<feature type="domain" description="SLH" evidence="3">
    <location>
        <begin position="88"/>
        <end position="151"/>
    </location>
</feature>
<dbReference type="InterPro" id="IPR051465">
    <property type="entry name" value="Cell_Envelope_Struct_Comp"/>
</dbReference>
<feature type="domain" description="SLH" evidence="3">
    <location>
        <begin position="24"/>
        <end position="87"/>
    </location>
</feature>
<dbReference type="PROSITE" id="PS51272">
    <property type="entry name" value="SLH"/>
    <property type="match status" value="2"/>
</dbReference>
<gene>
    <name evidence="4" type="ORF">D2962_16445</name>
</gene>
<evidence type="ECO:0000313" key="4">
    <source>
        <dbReference type="EMBL" id="AYO31973.1"/>
    </source>
</evidence>
<evidence type="ECO:0000313" key="5">
    <source>
        <dbReference type="Proteomes" id="UP000280960"/>
    </source>
</evidence>
<organism evidence="4 5">
    <name type="scientific">Biomaibacter acetigenes</name>
    <dbReference type="NCBI Taxonomy" id="2316383"/>
    <lineage>
        <taxon>Bacteria</taxon>
        <taxon>Bacillati</taxon>
        <taxon>Bacillota</taxon>
        <taxon>Clostridia</taxon>
        <taxon>Thermosediminibacterales</taxon>
        <taxon>Tepidanaerobacteraceae</taxon>
        <taxon>Biomaibacter</taxon>
    </lineage>
</organism>
<proteinExistence type="predicted"/>
<dbReference type="InterPro" id="IPR001119">
    <property type="entry name" value="SLH_dom"/>
</dbReference>
<evidence type="ECO:0000256" key="2">
    <source>
        <dbReference type="SAM" id="SignalP"/>
    </source>
</evidence>